<dbReference type="EMBL" id="QXTE01000359">
    <property type="protein sequence ID" value="TFJ98932.1"/>
    <property type="molecule type" value="Genomic_DNA"/>
</dbReference>
<reference evidence="1 2" key="1">
    <citation type="submission" date="2019-04" db="EMBL/GenBank/DDBJ databases">
        <title>Draft genome of the big-headed turtle Platysternon megacephalum.</title>
        <authorList>
            <person name="Gong S."/>
        </authorList>
    </citation>
    <scope>NUCLEOTIDE SEQUENCE [LARGE SCALE GENOMIC DNA]</scope>
    <source>
        <strain evidence="1">DO16091913</strain>
        <tissue evidence="1">Muscle</tissue>
    </source>
</reference>
<keyword evidence="2" id="KW-1185">Reference proteome</keyword>
<sequence>MDVTCLQIKWWGELMLTNISFVRQGGKGIDSSLEIRNWGVWVRNVITYLQAWRDEERKGAGMSVSEGDCGEGLLVSLRLLSWREEIEQIKVVWDSVRGSN</sequence>
<protein>
    <submittedName>
        <fullName evidence="1">Coiled-coil domain-containing protein 115</fullName>
    </submittedName>
</protein>
<proteinExistence type="predicted"/>
<organism evidence="1 2">
    <name type="scientific">Platysternon megacephalum</name>
    <name type="common">big-headed turtle</name>
    <dbReference type="NCBI Taxonomy" id="55544"/>
    <lineage>
        <taxon>Eukaryota</taxon>
        <taxon>Metazoa</taxon>
        <taxon>Chordata</taxon>
        <taxon>Craniata</taxon>
        <taxon>Vertebrata</taxon>
        <taxon>Euteleostomi</taxon>
        <taxon>Archelosauria</taxon>
        <taxon>Testudinata</taxon>
        <taxon>Testudines</taxon>
        <taxon>Cryptodira</taxon>
        <taxon>Durocryptodira</taxon>
        <taxon>Testudinoidea</taxon>
        <taxon>Platysternidae</taxon>
        <taxon>Platysternon</taxon>
    </lineage>
</organism>
<evidence type="ECO:0000313" key="1">
    <source>
        <dbReference type="EMBL" id="TFJ98932.1"/>
    </source>
</evidence>
<evidence type="ECO:0000313" key="2">
    <source>
        <dbReference type="Proteomes" id="UP000297703"/>
    </source>
</evidence>
<dbReference type="AlphaFoldDB" id="A0A4D9DVP8"/>
<gene>
    <name evidence="1" type="ORF">DR999_PMT19074</name>
</gene>
<name>A0A4D9DVP8_9SAUR</name>
<dbReference type="Proteomes" id="UP000297703">
    <property type="component" value="Unassembled WGS sequence"/>
</dbReference>
<comment type="caution">
    <text evidence="1">The sequence shown here is derived from an EMBL/GenBank/DDBJ whole genome shotgun (WGS) entry which is preliminary data.</text>
</comment>
<accession>A0A4D9DVP8</accession>
<reference evidence="1 2" key="2">
    <citation type="submission" date="2019-04" db="EMBL/GenBank/DDBJ databases">
        <title>The genome sequence of big-headed turtle.</title>
        <authorList>
            <person name="Gong S."/>
        </authorList>
    </citation>
    <scope>NUCLEOTIDE SEQUENCE [LARGE SCALE GENOMIC DNA]</scope>
    <source>
        <strain evidence="1">DO16091913</strain>
        <tissue evidence="1">Muscle</tissue>
    </source>
</reference>